<dbReference type="InterPro" id="IPR012551">
    <property type="entry name" value="DUF1707_SHOCT-like"/>
</dbReference>
<dbReference type="Pfam" id="PF08044">
    <property type="entry name" value="DUF1707"/>
    <property type="match status" value="1"/>
</dbReference>
<gene>
    <name evidence="2" type="ORF">DPM12_01540</name>
</gene>
<evidence type="ECO:0000313" key="2">
    <source>
        <dbReference type="EMBL" id="RAW18776.1"/>
    </source>
</evidence>
<organism evidence="2 3">
    <name type="scientific">Phytoactinopolyspora halophila</name>
    <dbReference type="NCBI Taxonomy" id="1981511"/>
    <lineage>
        <taxon>Bacteria</taxon>
        <taxon>Bacillati</taxon>
        <taxon>Actinomycetota</taxon>
        <taxon>Actinomycetes</taxon>
        <taxon>Jiangellales</taxon>
        <taxon>Jiangellaceae</taxon>
        <taxon>Phytoactinopolyspora</taxon>
    </lineage>
</organism>
<evidence type="ECO:0000313" key="3">
    <source>
        <dbReference type="Proteomes" id="UP000250462"/>
    </source>
</evidence>
<evidence type="ECO:0000259" key="1">
    <source>
        <dbReference type="Pfam" id="PF08044"/>
    </source>
</evidence>
<dbReference type="PANTHER" id="PTHR40763">
    <property type="entry name" value="MEMBRANE PROTEIN-RELATED"/>
    <property type="match status" value="1"/>
</dbReference>
<protein>
    <recommendedName>
        <fullName evidence="1">DUF1707 domain-containing protein</fullName>
    </recommendedName>
</protein>
<dbReference type="EMBL" id="QMIG01000001">
    <property type="protein sequence ID" value="RAW18776.1"/>
    <property type="molecule type" value="Genomic_DNA"/>
</dbReference>
<accession>A0A329R457</accession>
<reference evidence="2 3" key="1">
    <citation type="submission" date="2018-06" db="EMBL/GenBank/DDBJ databases">
        <title>Phytoactinopolyspora halophila sp. nov., a novel halophilic actinomycete isolated from a saline soil in China.</title>
        <authorList>
            <person name="Tang S.-K."/>
        </authorList>
    </citation>
    <scope>NUCLEOTIDE SEQUENCE [LARGE SCALE GENOMIC DNA]</scope>
    <source>
        <strain evidence="2 3">YIM 96934</strain>
    </source>
</reference>
<dbReference type="AlphaFoldDB" id="A0A329R457"/>
<dbReference type="PANTHER" id="PTHR40763:SF5">
    <property type="entry name" value="MEMBRANE PROTEIN"/>
    <property type="match status" value="1"/>
</dbReference>
<dbReference type="Proteomes" id="UP000250462">
    <property type="component" value="Unassembled WGS sequence"/>
</dbReference>
<feature type="domain" description="DUF1707" evidence="1">
    <location>
        <begin position="18"/>
        <end position="70"/>
    </location>
</feature>
<proteinExistence type="predicted"/>
<sequence>MERTMADGHEPPVPEPAIRVGDADREAAAERLRTAVAEGQLELAELDERLAATYTARTRTELDSIMADLPGVYRSEGRPLTLHTASGSLQKNGYWTVPSQITVKCESGAIKIDFTEAECHHQEVEVSVEVMSGSVTLIVPRGWVVDMDDVSTGSGSVGNKVTERPEPGARVLRVVGHVHSGSFRARYRRRTFRQWLAGHRAP</sequence>
<keyword evidence="3" id="KW-1185">Reference proteome</keyword>
<name>A0A329R457_9ACTN</name>
<comment type="caution">
    <text evidence="2">The sequence shown here is derived from an EMBL/GenBank/DDBJ whole genome shotgun (WGS) entry which is preliminary data.</text>
</comment>